<dbReference type="STRING" id="525245.HMPREF0044_1199"/>
<dbReference type="InterPro" id="IPR016181">
    <property type="entry name" value="Acyl_CoA_acyltransferase"/>
</dbReference>
<accession>C0W1A9</accession>
<dbReference type="InterPro" id="IPR000182">
    <property type="entry name" value="GNAT_dom"/>
</dbReference>
<dbReference type="OrthoDB" id="3252279at2"/>
<dbReference type="RefSeq" id="WP_006546369.1">
    <property type="nucleotide sequence ID" value="NZ_DS999541.1"/>
</dbReference>
<gene>
    <name evidence="4" type="ORF">HMPREF0044_1199</name>
</gene>
<dbReference type="SUPFAM" id="SSF55729">
    <property type="entry name" value="Acyl-CoA N-acyltransferases (Nat)"/>
    <property type="match status" value="1"/>
</dbReference>
<proteinExistence type="predicted"/>
<dbReference type="AlphaFoldDB" id="C0W1A9"/>
<dbReference type="HOGENOM" id="CLU_128594_0_0_11"/>
<comment type="caution">
    <text evidence="4">The sequence shown here is derived from an EMBL/GenBank/DDBJ whole genome shotgun (WGS) entry which is preliminary data.</text>
</comment>
<dbReference type="InterPro" id="IPR050832">
    <property type="entry name" value="Bact_Acetyltransf"/>
</dbReference>
<dbReference type="eggNOG" id="COG0456">
    <property type="taxonomic scope" value="Bacteria"/>
</dbReference>
<keyword evidence="1 4" id="KW-0808">Transferase</keyword>
<protein>
    <submittedName>
        <fullName evidence="4">Acetyltransferase, GNAT family</fullName>
    </submittedName>
</protein>
<evidence type="ECO:0000259" key="3">
    <source>
        <dbReference type="PROSITE" id="PS51186"/>
    </source>
</evidence>
<keyword evidence="5" id="KW-1185">Reference proteome</keyword>
<dbReference type="PANTHER" id="PTHR43877">
    <property type="entry name" value="AMINOALKYLPHOSPHONATE N-ACETYLTRANSFERASE-RELATED-RELATED"/>
    <property type="match status" value="1"/>
</dbReference>
<dbReference type="Pfam" id="PF00583">
    <property type="entry name" value="Acetyltransf_1"/>
    <property type="match status" value="1"/>
</dbReference>
<evidence type="ECO:0000256" key="2">
    <source>
        <dbReference type="ARBA" id="ARBA00023315"/>
    </source>
</evidence>
<dbReference type="Proteomes" id="UP000010301">
    <property type="component" value="Unassembled WGS sequence"/>
</dbReference>
<dbReference type="PROSITE" id="PS51186">
    <property type="entry name" value="GNAT"/>
    <property type="match status" value="1"/>
</dbReference>
<keyword evidence="2" id="KW-0012">Acyltransferase</keyword>
<dbReference type="Gene3D" id="3.40.630.30">
    <property type="match status" value="1"/>
</dbReference>
<organism evidence="4 5">
    <name type="scientific">Gleimia coleocanis DSM 15436</name>
    <dbReference type="NCBI Taxonomy" id="525245"/>
    <lineage>
        <taxon>Bacteria</taxon>
        <taxon>Bacillati</taxon>
        <taxon>Actinomycetota</taxon>
        <taxon>Actinomycetes</taxon>
        <taxon>Actinomycetales</taxon>
        <taxon>Actinomycetaceae</taxon>
        <taxon>Gleimia</taxon>
    </lineage>
</organism>
<reference evidence="4 5" key="1">
    <citation type="submission" date="2009-01" db="EMBL/GenBank/DDBJ databases">
        <authorList>
            <person name="Qin X."/>
            <person name="Bachman B."/>
            <person name="Battles P."/>
            <person name="Bell A."/>
            <person name="Bess C."/>
            <person name="Bickham C."/>
            <person name="Chaboub L."/>
            <person name="Chen D."/>
            <person name="Coyle M."/>
            <person name="Deiros D.R."/>
            <person name="Dinh H."/>
            <person name="Forbes L."/>
            <person name="Fowler G."/>
            <person name="Francisco L."/>
            <person name="Fu Q."/>
            <person name="Gubbala S."/>
            <person name="Hale W."/>
            <person name="Han Y."/>
            <person name="Hemphill L."/>
            <person name="Highlander S.K."/>
            <person name="Hirani K."/>
            <person name="Hogues M."/>
            <person name="Jackson L."/>
            <person name="Jakkamsetti A."/>
            <person name="Javaid M."/>
            <person name="Jiang H."/>
            <person name="Korchina V."/>
            <person name="Kovar C."/>
            <person name="Lara F."/>
            <person name="Lee S."/>
            <person name="Mata R."/>
            <person name="Mathew T."/>
            <person name="Moen C."/>
            <person name="Morales K."/>
            <person name="Munidasa M."/>
            <person name="Nazareth L."/>
            <person name="Ngo R."/>
            <person name="Nguyen L."/>
            <person name="Okwuonu G."/>
            <person name="Ongeri F."/>
            <person name="Patil S."/>
            <person name="Petrosino J."/>
            <person name="Pham C."/>
            <person name="Pham P."/>
            <person name="Pu L.-L."/>
            <person name="Puazo M."/>
            <person name="Raj R."/>
            <person name="Reid J."/>
            <person name="Rouhana J."/>
            <person name="Saada N."/>
            <person name="Shang Y."/>
            <person name="Simmons D."/>
            <person name="Thornton R."/>
            <person name="Warren J."/>
            <person name="Weissenberger G."/>
            <person name="Zhang J."/>
            <person name="Zhang L."/>
            <person name="Zhou C."/>
            <person name="Zhu D."/>
            <person name="Muzny D."/>
            <person name="Worley K."/>
            <person name="Gibbs R."/>
        </authorList>
    </citation>
    <scope>NUCLEOTIDE SEQUENCE [LARGE SCALE GENOMIC DNA]</scope>
    <source>
        <strain evidence="4 5">DSM 15436</strain>
    </source>
</reference>
<dbReference type="GO" id="GO:0016747">
    <property type="term" value="F:acyltransferase activity, transferring groups other than amino-acyl groups"/>
    <property type="evidence" value="ECO:0007669"/>
    <property type="project" value="InterPro"/>
</dbReference>
<dbReference type="CDD" id="cd04301">
    <property type="entry name" value="NAT_SF"/>
    <property type="match status" value="1"/>
</dbReference>
<evidence type="ECO:0000256" key="1">
    <source>
        <dbReference type="ARBA" id="ARBA00022679"/>
    </source>
</evidence>
<sequence length="167" mass="18131">MSQLTLHSQLETLIGLERPLGIELATLTRYDIPALASLYLVAYENRFTAADLVEAVEEMRMAFNGEFGRPLDNSFVGAWVDGELVGAILLTVTSPWDDLPDGTPIIMDLMVAPEHRGKGIATALVGEIAHRACQAGYETISLRLDLHEAGAAAKLYDSLGFAEKTQN</sequence>
<feature type="domain" description="N-acetyltransferase" evidence="3">
    <location>
        <begin position="22"/>
        <end position="167"/>
    </location>
</feature>
<evidence type="ECO:0000313" key="5">
    <source>
        <dbReference type="Proteomes" id="UP000010301"/>
    </source>
</evidence>
<dbReference type="PANTHER" id="PTHR43877:SF2">
    <property type="entry name" value="AMINOALKYLPHOSPHONATE N-ACETYLTRANSFERASE-RELATED"/>
    <property type="match status" value="1"/>
</dbReference>
<dbReference type="EMBL" id="ACFG01000032">
    <property type="protein sequence ID" value="EEH63598.1"/>
    <property type="molecule type" value="Genomic_DNA"/>
</dbReference>
<name>C0W1A9_9ACTO</name>
<evidence type="ECO:0000313" key="4">
    <source>
        <dbReference type="EMBL" id="EEH63598.1"/>
    </source>
</evidence>